<dbReference type="InterPro" id="IPR006264">
    <property type="entry name" value="EPSP_synthase"/>
</dbReference>
<feature type="binding site" evidence="7">
    <location>
        <position position="145"/>
    </location>
    <ligand>
        <name>phosphoenolpyruvate</name>
        <dbReference type="ChEBI" id="CHEBI:58702"/>
    </ligand>
</feature>
<dbReference type="PROSITE" id="PS00885">
    <property type="entry name" value="EPSP_SYNTHASE_2"/>
    <property type="match status" value="1"/>
</dbReference>
<feature type="binding site" evidence="7">
    <location>
        <position position="12"/>
    </location>
    <ligand>
        <name>3-phosphoshikimate</name>
        <dbReference type="ChEBI" id="CHEBI:145989"/>
    </ligand>
</feature>
<name>A0A6N7XMG5_9FIRM</name>
<evidence type="ECO:0000256" key="4">
    <source>
        <dbReference type="ARBA" id="ARBA00022679"/>
    </source>
</evidence>
<dbReference type="AlphaFoldDB" id="A0A6N7XMG5"/>
<dbReference type="GO" id="GO:0005737">
    <property type="term" value="C:cytoplasm"/>
    <property type="evidence" value="ECO:0007669"/>
    <property type="project" value="UniProtKB-SubCell"/>
</dbReference>
<keyword evidence="7" id="KW-0963">Cytoplasm</keyword>
<feature type="binding site" evidence="7">
    <location>
        <position position="73"/>
    </location>
    <ligand>
        <name>phosphoenolpyruvate</name>
        <dbReference type="ChEBI" id="CHEBI:58702"/>
    </ligand>
</feature>
<feature type="binding site" evidence="7">
    <location>
        <position position="292"/>
    </location>
    <ligand>
        <name>3-phosphoshikimate</name>
        <dbReference type="ChEBI" id="CHEBI:145989"/>
    </ligand>
</feature>
<feature type="active site" description="Proton acceptor" evidence="7">
    <location>
        <position position="292"/>
    </location>
</feature>
<gene>
    <name evidence="7 9" type="primary">aroA</name>
    <name evidence="9" type="ORF">FYJ65_05300</name>
</gene>
<evidence type="ECO:0000256" key="3">
    <source>
        <dbReference type="ARBA" id="ARBA00022605"/>
    </source>
</evidence>
<comment type="caution">
    <text evidence="9">The sequence shown here is derived from an EMBL/GenBank/DDBJ whole genome shotgun (WGS) entry which is preliminary data.</text>
</comment>
<proteinExistence type="inferred from homology"/>
<dbReference type="GO" id="GO:0009423">
    <property type="term" value="P:chorismate biosynthetic process"/>
    <property type="evidence" value="ECO:0007669"/>
    <property type="project" value="UniProtKB-UniRule"/>
</dbReference>
<dbReference type="CDD" id="cd01556">
    <property type="entry name" value="EPSP_synthase"/>
    <property type="match status" value="1"/>
</dbReference>
<comment type="caution">
    <text evidence="7">Lacks conserved residue(s) required for the propagation of feature annotation.</text>
</comment>
<feature type="binding site" evidence="7">
    <location>
        <position position="144"/>
    </location>
    <ligand>
        <name>3-phosphoshikimate</name>
        <dbReference type="ChEBI" id="CHEBI:145989"/>
    </ligand>
</feature>
<keyword evidence="3 7" id="KW-0028">Amino-acid biosynthesis</keyword>
<dbReference type="GO" id="GO:0003866">
    <property type="term" value="F:3-phosphoshikimate 1-carboxyvinyltransferase activity"/>
    <property type="evidence" value="ECO:0007669"/>
    <property type="project" value="UniProtKB-UniRule"/>
</dbReference>
<feature type="binding site" evidence="7">
    <location>
        <position position="101"/>
    </location>
    <ligand>
        <name>phosphoenolpyruvate</name>
        <dbReference type="ChEBI" id="CHEBI:58702"/>
    </ligand>
</feature>
<feature type="binding site" evidence="7">
    <location>
        <position position="319"/>
    </location>
    <ligand>
        <name>3-phosphoshikimate</name>
        <dbReference type="ChEBI" id="CHEBI:145989"/>
    </ligand>
</feature>
<evidence type="ECO:0000256" key="1">
    <source>
        <dbReference type="ARBA" id="ARBA00004811"/>
    </source>
</evidence>
<dbReference type="PANTHER" id="PTHR21090:SF5">
    <property type="entry name" value="PENTAFUNCTIONAL AROM POLYPEPTIDE"/>
    <property type="match status" value="1"/>
</dbReference>
<feature type="binding site" evidence="7">
    <location>
        <position position="7"/>
    </location>
    <ligand>
        <name>3-phosphoshikimate</name>
        <dbReference type="ChEBI" id="CHEBI:145989"/>
    </ligand>
</feature>
<feature type="binding site" evidence="7">
    <location>
        <position position="171"/>
    </location>
    <ligand>
        <name>3-phosphoshikimate</name>
        <dbReference type="ChEBI" id="CHEBI:145989"/>
    </ligand>
</feature>
<comment type="catalytic activity">
    <reaction evidence="6">
        <text>3-phosphoshikimate + phosphoenolpyruvate = 5-O-(1-carboxyvinyl)-3-phosphoshikimate + phosphate</text>
        <dbReference type="Rhea" id="RHEA:21256"/>
        <dbReference type="ChEBI" id="CHEBI:43474"/>
        <dbReference type="ChEBI" id="CHEBI:57701"/>
        <dbReference type="ChEBI" id="CHEBI:58702"/>
        <dbReference type="ChEBI" id="CHEBI:145989"/>
        <dbReference type="EC" id="2.5.1.19"/>
    </reaction>
    <physiologicalReaction direction="left-to-right" evidence="6">
        <dbReference type="Rhea" id="RHEA:21257"/>
    </physiologicalReaction>
</comment>
<evidence type="ECO:0000313" key="9">
    <source>
        <dbReference type="EMBL" id="MST70761.1"/>
    </source>
</evidence>
<comment type="pathway">
    <text evidence="1 7">Metabolic intermediate biosynthesis; chorismate biosynthesis; chorismate from D-erythrose 4-phosphate and phosphoenolpyruvate: step 6/7.</text>
</comment>
<dbReference type="EMBL" id="VUNA01000008">
    <property type="protein sequence ID" value="MST70761.1"/>
    <property type="molecule type" value="Genomic_DNA"/>
</dbReference>
<dbReference type="PIRSF" id="PIRSF000505">
    <property type="entry name" value="EPSPS"/>
    <property type="match status" value="1"/>
</dbReference>
<comment type="subunit">
    <text evidence="7">Monomer.</text>
</comment>
<dbReference type="SUPFAM" id="SSF55205">
    <property type="entry name" value="EPT/RTPC-like"/>
    <property type="match status" value="1"/>
</dbReference>
<keyword evidence="4 7" id="KW-0808">Transferase</keyword>
<dbReference type="GO" id="GO:0008652">
    <property type="term" value="P:amino acid biosynthetic process"/>
    <property type="evidence" value="ECO:0007669"/>
    <property type="project" value="UniProtKB-KW"/>
</dbReference>
<evidence type="ECO:0000259" key="8">
    <source>
        <dbReference type="Pfam" id="PF00275"/>
    </source>
</evidence>
<feature type="binding site" evidence="7">
    <location>
        <position position="323"/>
    </location>
    <ligand>
        <name>phosphoenolpyruvate</name>
        <dbReference type="ChEBI" id="CHEBI:58702"/>
    </ligand>
</feature>
<evidence type="ECO:0000256" key="6">
    <source>
        <dbReference type="ARBA" id="ARBA00044633"/>
    </source>
</evidence>
<dbReference type="InterPro" id="IPR013792">
    <property type="entry name" value="RNA3'P_cycl/enolpyr_Trfase_a/b"/>
</dbReference>
<dbReference type="HAMAP" id="MF_00210">
    <property type="entry name" value="EPSP_synth"/>
    <property type="match status" value="1"/>
</dbReference>
<dbReference type="InterPro" id="IPR023193">
    <property type="entry name" value="EPSP_synthase_CS"/>
</dbReference>
<evidence type="ECO:0000313" key="10">
    <source>
        <dbReference type="Proteomes" id="UP000469424"/>
    </source>
</evidence>
<evidence type="ECO:0000256" key="5">
    <source>
        <dbReference type="ARBA" id="ARBA00023141"/>
    </source>
</evidence>
<dbReference type="GO" id="GO:0009073">
    <property type="term" value="P:aromatic amino acid family biosynthetic process"/>
    <property type="evidence" value="ECO:0007669"/>
    <property type="project" value="UniProtKB-KW"/>
</dbReference>
<keyword evidence="10" id="KW-1185">Reference proteome</keyword>
<evidence type="ECO:0000256" key="2">
    <source>
        <dbReference type="ARBA" id="ARBA00009948"/>
    </source>
</evidence>
<comment type="similarity">
    <text evidence="2 7">Belongs to the EPSP synthase family.</text>
</comment>
<accession>A0A6N7XMG5</accession>
<comment type="function">
    <text evidence="7">Catalyzes the transfer of the enolpyruvyl moiety of phosphoenolpyruvate (PEP) to the 5-hydroxyl of shikimate-3-phosphate (S3P) to produce enolpyruvyl shikimate-3-phosphate and inorganic phosphate.</text>
</comment>
<feature type="binding site" evidence="7">
    <location>
        <position position="391"/>
    </location>
    <ligand>
        <name>phosphoenolpyruvate</name>
        <dbReference type="ChEBI" id="CHEBI:58702"/>
    </ligand>
</feature>
<feature type="domain" description="Enolpyruvate transferase" evidence="8">
    <location>
        <begin position="3"/>
        <end position="400"/>
    </location>
</feature>
<dbReference type="Gene3D" id="3.65.10.10">
    <property type="entry name" value="Enolpyruvate transferase domain"/>
    <property type="match status" value="2"/>
</dbReference>
<dbReference type="NCBIfam" id="TIGR01356">
    <property type="entry name" value="aroA"/>
    <property type="match status" value="1"/>
</dbReference>
<comment type="subcellular location">
    <subcellularLocation>
        <location evidence="7">Cytoplasm</location>
    </subcellularLocation>
</comment>
<feature type="binding site" evidence="7">
    <location>
        <position position="143"/>
    </location>
    <ligand>
        <name>3-phosphoshikimate</name>
        <dbReference type="ChEBI" id="CHEBI:145989"/>
    </ligand>
</feature>
<dbReference type="InterPro" id="IPR001986">
    <property type="entry name" value="Enolpyruvate_Tfrase_dom"/>
</dbReference>
<evidence type="ECO:0000256" key="7">
    <source>
        <dbReference type="HAMAP-Rule" id="MF_00210"/>
    </source>
</evidence>
<dbReference type="InterPro" id="IPR036968">
    <property type="entry name" value="Enolpyruvate_Tfrase_sf"/>
</dbReference>
<dbReference type="Pfam" id="PF00275">
    <property type="entry name" value="EPSP_synthase"/>
    <property type="match status" value="1"/>
</dbReference>
<feature type="binding site" evidence="7">
    <location>
        <position position="145"/>
    </location>
    <ligand>
        <name>3-phosphoshikimate</name>
        <dbReference type="ChEBI" id="CHEBI:145989"/>
    </ligand>
</feature>
<feature type="binding site" evidence="7">
    <location>
        <position position="365"/>
    </location>
    <ligand>
        <name>phosphoenolpyruvate</name>
        <dbReference type="ChEBI" id="CHEBI:58702"/>
    </ligand>
</feature>
<feature type="binding site" evidence="7">
    <location>
        <position position="8"/>
    </location>
    <ligand>
        <name>3-phosphoshikimate</name>
        <dbReference type="ChEBI" id="CHEBI:145989"/>
    </ligand>
</feature>
<dbReference type="Proteomes" id="UP000469424">
    <property type="component" value="Unassembled WGS sequence"/>
</dbReference>
<dbReference type="PANTHER" id="PTHR21090">
    <property type="entry name" value="AROM/DEHYDROQUINATE SYNTHASE"/>
    <property type="match status" value="1"/>
</dbReference>
<sequence>MDILPSKSAAHRMLIAAALCEEPCDVILSERSLDIEATENCLAEIHRVRKEGATPEGNGEAVEEAQLHCGESGSTFRFLIPLVAALGMDAKFYPEGRLSQRPLSPLVEELEKKGVTFSPLGANPFHVKGQLEPGAFRIPGNVSSQYITGLLMALPLLADDSTIRVTGERQSVGYVNLTLQVLREFGIEIITERMGEELVYRIPGNQKYRSPGTCKVEGDWSNAAFWLTAGVLGEEAVQVTGLNPNSAQGDRKIVELLRRFGAKIEVQEDTVTAYPSGPSLRGIVIDASQIPDMVPALALVALAANGTTEIRHAERLRLKESDRLMSVTEVLNALGGRVEERPDGLVITGRGVLSGGRADGYNDHRIVMMAAIASLITTDKVILTGSAAVNKSYPTFFTVLEENKMGNNLERR</sequence>
<dbReference type="UniPathway" id="UPA00053">
    <property type="reaction ID" value="UER00089"/>
</dbReference>
<feature type="binding site" evidence="7">
    <location>
        <position position="7"/>
    </location>
    <ligand>
        <name>phosphoenolpyruvate</name>
        <dbReference type="ChEBI" id="CHEBI:58702"/>
    </ligand>
</feature>
<protein>
    <recommendedName>
        <fullName evidence="7">3-phosphoshikimate 1-carboxyvinyltransferase</fullName>
        <ecNumber evidence="7">2.5.1.19</ecNumber>
    </recommendedName>
    <alternativeName>
        <fullName evidence="7">5-enolpyruvylshikimate-3-phosphate synthase</fullName>
        <shortName evidence="7">EPSP synthase</shortName>
        <shortName evidence="7">EPSPS</shortName>
    </alternativeName>
</protein>
<reference evidence="9 10" key="1">
    <citation type="submission" date="2019-08" db="EMBL/GenBank/DDBJ databases">
        <title>In-depth cultivation of the pig gut microbiome towards novel bacterial diversity and tailored functional studies.</title>
        <authorList>
            <person name="Wylensek D."/>
            <person name="Hitch T.C.A."/>
            <person name="Clavel T."/>
        </authorList>
    </citation>
    <scope>NUCLEOTIDE SEQUENCE [LARGE SCALE GENOMIC DNA]</scope>
    <source>
        <strain evidence="9 10">WCA-MUC-591-APC-4B</strain>
    </source>
</reference>
<organism evidence="9 10">
    <name type="scientific">Mogibacterium kristiansenii</name>
    <dbReference type="NCBI Taxonomy" id="2606708"/>
    <lineage>
        <taxon>Bacteria</taxon>
        <taxon>Bacillati</taxon>
        <taxon>Bacillota</taxon>
        <taxon>Clostridia</taxon>
        <taxon>Peptostreptococcales</taxon>
        <taxon>Anaerovoracaceae</taxon>
        <taxon>Mogibacterium</taxon>
    </lineage>
</organism>
<dbReference type="EC" id="2.5.1.19" evidence="7"/>
<keyword evidence="5 7" id="KW-0057">Aromatic amino acid biosynthesis</keyword>